<dbReference type="Gene3D" id="3.90.1200.10">
    <property type="match status" value="1"/>
</dbReference>
<evidence type="ECO:0000256" key="1">
    <source>
        <dbReference type="ARBA" id="ARBA00038211"/>
    </source>
</evidence>
<dbReference type="VEuPathDB" id="MicrosporidiaDB:NCER_102276"/>
<comment type="caution">
    <text evidence="2">The sequence shown here is derived from an EMBL/GenBank/DDBJ whole genome shotgun (WGS) entry which is preliminary data.</text>
</comment>
<proteinExistence type="inferred from homology"/>
<dbReference type="OrthoDB" id="10267235at2759"/>
<dbReference type="GeneID" id="36320313"/>
<sequence length="292" mass="34554">MKSIKFLIADIFNKKLNIHIDKIVKQSDAYTNLVYKVDSGNESFIYKKFEHLNLFENLVLEKMSLPEILVSEHDYRIERFIKHKKVDFKNDCKEIAVALKKFHTTEIKDFINFKCLLLTEINKITNVKISEILENASIKIFNIIKNNQGKNVLCHNDLQPNNILKTNTIIFIDFEYCSIGNNLVDIANLFCETEIDYEKNVYIKGSGYTEEERILFLRKYFNKNDVKCELQKINNLEVVSHFLWFVWSVYIIKSNNNSEFDYKKYSLSRLQYLNNIFTSDEIKILLSYLNSV</sequence>
<evidence type="ECO:0000313" key="2">
    <source>
        <dbReference type="EMBL" id="KKO74984.1"/>
    </source>
</evidence>
<dbReference type="GO" id="GO:0005737">
    <property type="term" value="C:cytoplasm"/>
    <property type="evidence" value="ECO:0007669"/>
    <property type="project" value="TreeGrafter"/>
</dbReference>
<dbReference type="Pfam" id="PF01633">
    <property type="entry name" value="Choline_kinase"/>
    <property type="match status" value="1"/>
</dbReference>
<dbReference type="GO" id="GO:0004103">
    <property type="term" value="F:choline kinase activity"/>
    <property type="evidence" value="ECO:0007669"/>
    <property type="project" value="TreeGrafter"/>
</dbReference>
<evidence type="ECO:0000313" key="3">
    <source>
        <dbReference type="Proteomes" id="UP000034350"/>
    </source>
</evidence>
<dbReference type="InterPro" id="IPR011009">
    <property type="entry name" value="Kinase-like_dom_sf"/>
</dbReference>
<dbReference type="RefSeq" id="XP_024330726.1">
    <property type="nucleotide sequence ID" value="XM_024475372.1"/>
</dbReference>
<comment type="similarity">
    <text evidence="1">Belongs to the choline/ethanolamine kinase family.</text>
</comment>
<protein>
    <submittedName>
        <fullName evidence="2">Choline kinase</fullName>
    </submittedName>
</protein>
<dbReference type="PANTHER" id="PTHR22603:SF93">
    <property type="entry name" value="RE24176P"/>
    <property type="match status" value="1"/>
</dbReference>
<accession>A0A0F9ZBB4</accession>
<dbReference type="SUPFAM" id="SSF56112">
    <property type="entry name" value="Protein kinase-like (PK-like)"/>
    <property type="match status" value="1"/>
</dbReference>
<name>A0A0F9ZBB4_9MICR</name>
<dbReference type="VEuPathDB" id="MicrosporidiaDB:G9O61_00g011010"/>
<dbReference type="VEuPathDB" id="MicrosporidiaDB:AAJ76_3700038953"/>
<keyword evidence="2" id="KW-0808">Transferase</keyword>
<keyword evidence="3" id="KW-1185">Reference proteome</keyword>
<dbReference type="PANTHER" id="PTHR22603">
    <property type="entry name" value="CHOLINE/ETHANOALAMINE KINASE"/>
    <property type="match status" value="1"/>
</dbReference>
<organism evidence="2 3">
    <name type="scientific">Vairimorpha ceranae</name>
    <dbReference type="NCBI Taxonomy" id="40302"/>
    <lineage>
        <taxon>Eukaryota</taxon>
        <taxon>Fungi</taxon>
        <taxon>Fungi incertae sedis</taxon>
        <taxon>Microsporidia</taxon>
        <taxon>Nosematidae</taxon>
        <taxon>Vairimorpha</taxon>
    </lineage>
</organism>
<dbReference type="Proteomes" id="UP000034350">
    <property type="component" value="Unassembled WGS sequence"/>
</dbReference>
<reference evidence="2 3" key="1">
    <citation type="journal article" date="2015" name="Environ. Microbiol.">
        <title>Genome analyses suggest the presence of polyploidy and recent human-driven expansions in eight global populations of the honeybee pathogen Nosema ceranae.</title>
        <authorList>
            <person name="Pelin A."/>
            <person name="Selman M."/>
            <person name="Aris-Brosou S."/>
            <person name="Farinelli L."/>
            <person name="Corradi N."/>
        </authorList>
    </citation>
    <scope>NUCLEOTIDE SEQUENCE [LARGE SCALE GENOMIC DNA]</scope>
    <source>
        <strain evidence="2 3">PA08 1199</strain>
    </source>
</reference>
<dbReference type="GO" id="GO:0004305">
    <property type="term" value="F:ethanolamine kinase activity"/>
    <property type="evidence" value="ECO:0007669"/>
    <property type="project" value="TreeGrafter"/>
</dbReference>
<gene>
    <name evidence="2" type="ORF">AAJ76_3700038953</name>
</gene>
<dbReference type="AlphaFoldDB" id="A0A0F9ZBB4"/>
<dbReference type="EMBL" id="JPQZ01000037">
    <property type="protein sequence ID" value="KKO74984.1"/>
    <property type="molecule type" value="Genomic_DNA"/>
</dbReference>
<dbReference type="GO" id="GO:0006646">
    <property type="term" value="P:phosphatidylethanolamine biosynthetic process"/>
    <property type="evidence" value="ECO:0007669"/>
    <property type="project" value="TreeGrafter"/>
</dbReference>
<keyword evidence="2" id="KW-0418">Kinase</keyword>